<dbReference type="SUPFAM" id="SSF69340">
    <property type="entry name" value="C-terminal domain of adenylylcyclase associated protein"/>
    <property type="match status" value="1"/>
</dbReference>
<dbReference type="EMBL" id="OA891622">
    <property type="protein sequence ID" value="CAD7284750.1"/>
    <property type="molecule type" value="Genomic_DNA"/>
</dbReference>
<feature type="domain" description="C-CAP/cofactor C-like" evidence="3">
    <location>
        <begin position="82"/>
        <end position="221"/>
    </location>
</feature>
<dbReference type="InterPro" id="IPR013912">
    <property type="entry name" value="Adenylate_cyclase-assoc_CAP_C"/>
</dbReference>
<comment type="similarity">
    <text evidence="1">Belongs to the CAP family.</text>
</comment>
<dbReference type="PANTHER" id="PTHR10652:SF0">
    <property type="entry name" value="ADENYLYL CYCLASE-ASSOCIATED PROTEIN"/>
    <property type="match status" value="1"/>
</dbReference>
<name>A0A7R9C1Y5_9CRUS</name>
<dbReference type="GO" id="GO:0000902">
    <property type="term" value="P:cell morphogenesis"/>
    <property type="evidence" value="ECO:0007669"/>
    <property type="project" value="TreeGrafter"/>
</dbReference>
<evidence type="ECO:0000256" key="1">
    <source>
        <dbReference type="ARBA" id="ARBA00007659"/>
    </source>
</evidence>
<dbReference type="InterPro" id="IPR006599">
    <property type="entry name" value="CARP_motif"/>
</dbReference>
<feature type="region of interest" description="Disordered" evidence="2">
    <location>
        <begin position="55"/>
        <end position="85"/>
    </location>
</feature>
<protein>
    <recommendedName>
        <fullName evidence="3">C-CAP/cofactor C-like domain-containing protein</fullName>
    </recommendedName>
</protein>
<reference evidence="4" key="1">
    <citation type="submission" date="2020-11" db="EMBL/GenBank/DDBJ databases">
        <authorList>
            <person name="Tran Van P."/>
        </authorList>
    </citation>
    <scope>NUCLEOTIDE SEQUENCE</scope>
</reference>
<dbReference type="GO" id="GO:0007015">
    <property type="term" value="P:actin filament organization"/>
    <property type="evidence" value="ECO:0007669"/>
    <property type="project" value="TreeGrafter"/>
</dbReference>
<dbReference type="InterPro" id="IPR017901">
    <property type="entry name" value="C-CAP_CF_C-like"/>
</dbReference>
<dbReference type="SMART" id="SM00673">
    <property type="entry name" value="CARP"/>
    <property type="match status" value="2"/>
</dbReference>
<dbReference type="InterPro" id="IPR036223">
    <property type="entry name" value="CAP_C_sf"/>
</dbReference>
<dbReference type="PROSITE" id="PS51329">
    <property type="entry name" value="C_CAP_COFACTOR_C"/>
    <property type="match status" value="1"/>
</dbReference>
<organism evidence="4">
    <name type="scientific">Notodromas monacha</name>
    <dbReference type="NCBI Taxonomy" id="399045"/>
    <lineage>
        <taxon>Eukaryota</taxon>
        <taxon>Metazoa</taxon>
        <taxon>Ecdysozoa</taxon>
        <taxon>Arthropoda</taxon>
        <taxon>Crustacea</taxon>
        <taxon>Oligostraca</taxon>
        <taxon>Ostracoda</taxon>
        <taxon>Podocopa</taxon>
        <taxon>Podocopida</taxon>
        <taxon>Cypridocopina</taxon>
        <taxon>Cypridoidea</taxon>
        <taxon>Cyprididae</taxon>
        <taxon>Notodromas</taxon>
    </lineage>
</organism>
<dbReference type="Gene3D" id="2.160.20.70">
    <property type="match status" value="1"/>
</dbReference>
<dbReference type="OrthoDB" id="1601at2759"/>
<evidence type="ECO:0000313" key="4">
    <source>
        <dbReference type="EMBL" id="CAD7284750.1"/>
    </source>
</evidence>
<dbReference type="GO" id="GO:0003779">
    <property type="term" value="F:actin binding"/>
    <property type="evidence" value="ECO:0007669"/>
    <property type="project" value="InterPro"/>
</dbReference>
<proteinExistence type="inferred from homology"/>
<feature type="compositionally biased region" description="Polar residues" evidence="2">
    <location>
        <begin position="55"/>
        <end position="66"/>
    </location>
</feature>
<sequence length="243" mass="25788">MIDLSADIAARQGSLKGGDERGALFDQLNKGADVTKGLKKVTADMQTHKNPELRTANTVPTKSTPQPVAPAAGPGSRIGADPTKSPNMELVNGKKWMVEHQNGNEGLVINVTAINQAVYIFRCTNTVVQVKGKLSSVVMDSCKKTAVVFDTLVGPAEFVNCQSCKLQITDTVPIVSIDNCDGIQMFLSAAAKDAVKIVTSKSSEMNVMVPKRDGDFVEYPIPEQFSTTVTADGLTTVVADSTG</sequence>
<dbReference type="GO" id="GO:0008179">
    <property type="term" value="F:adenylate cyclase binding"/>
    <property type="evidence" value="ECO:0007669"/>
    <property type="project" value="TreeGrafter"/>
</dbReference>
<evidence type="ECO:0000313" key="5">
    <source>
        <dbReference type="Proteomes" id="UP000678499"/>
    </source>
</evidence>
<dbReference type="PANTHER" id="PTHR10652">
    <property type="entry name" value="ADENYLYL CYCLASE-ASSOCIATED PROTEIN"/>
    <property type="match status" value="1"/>
</dbReference>
<dbReference type="AlphaFoldDB" id="A0A7R9C1Y5"/>
<accession>A0A7R9C1Y5</accession>
<keyword evidence="5" id="KW-1185">Reference proteome</keyword>
<dbReference type="InterPro" id="IPR001837">
    <property type="entry name" value="Adenylate_cyclase-assoc_CAP"/>
</dbReference>
<dbReference type="InterPro" id="IPR016098">
    <property type="entry name" value="CAP/MinC_C"/>
</dbReference>
<dbReference type="EMBL" id="CAJPEX010009585">
    <property type="protein sequence ID" value="CAG0924902.1"/>
    <property type="molecule type" value="Genomic_DNA"/>
</dbReference>
<evidence type="ECO:0000259" key="3">
    <source>
        <dbReference type="PROSITE" id="PS51329"/>
    </source>
</evidence>
<gene>
    <name evidence="4" type="ORF">NMOB1V02_LOCUS12354</name>
</gene>
<dbReference type="Proteomes" id="UP000678499">
    <property type="component" value="Unassembled WGS sequence"/>
</dbReference>
<evidence type="ECO:0000256" key="2">
    <source>
        <dbReference type="SAM" id="MobiDB-lite"/>
    </source>
</evidence>
<dbReference type="Pfam" id="PF08603">
    <property type="entry name" value="CAP_C"/>
    <property type="match status" value="1"/>
</dbReference>
<dbReference type="GO" id="GO:0019933">
    <property type="term" value="P:cAMP-mediated signaling"/>
    <property type="evidence" value="ECO:0007669"/>
    <property type="project" value="TreeGrafter"/>
</dbReference>
<dbReference type="GO" id="GO:0005737">
    <property type="term" value="C:cytoplasm"/>
    <property type="evidence" value="ECO:0007669"/>
    <property type="project" value="TreeGrafter"/>
</dbReference>